<dbReference type="OrthoDB" id="5425374at2759"/>
<evidence type="ECO:0000313" key="2">
    <source>
        <dbReference type="EMBL" id="EFQ93274.1"/>
    </source>
</evidence>
<dbReference type="InterPro" id="IPR000477">
    <property type="entry name" value="RT_dom"/>
</dbReference>
<dbReference type="CDD" id="cd01647">
    <property type="entry name" value="RT_LTR"/>
    <property type="match status" value="1"/>
</dbReference>
<dbReference type="Gene3D" id="3.30.70.270">
    <property type="match status" value="1"/>
</dbReference>
<dbReference type="InterPro" id="IPR043128">
    <property type="entry name" value="Rev_trsase/Diguanyl_cyclase"/>
</dbReference>
<feature type="non-terminal residue" evidence="2">
    <location>
        <position position="268"/>
    </location>
</feature>
<dbReference type="eggNOG" id="KOG0017">
    <property type="taxonomic scope" value="Eukaryota"/>
</dbReference>
<accession>E3RLX5</accession>
<dbReference type="Pfam" id="PF00078">
    <property type="entry name" value="RVT_1"/>
    <property type="match status" value="1"/>
</dbReference>
<feature type="domain" description="Reverse transcriptase" evidence="1">
    <location>
        <begin position="97"/>
        <end position="260"/>
    </location>
</feature>
<dbReference type="InterPro" id="IPR051320">
    <property type="entry name" value="Viral_Replic_Matur_Polypro"/>
</dbReference>
<dbReference type="Proteomes" id="UP000001067">
    <property type="component" value="Unassembled WGS sequence"/>
</dbReference>
<dbReference type="Gene3D" id="3.10.10.10">
    <property type="entry name" value="HIV Type 1 Reverse Transcriptase, subunit A, domain 1"/>
    <property type="match status" value="1"/>
</dbReference>
<dbReference type="PANTHER" id="PTHR33064:SF37">
    <property type="entry name" value="RIBONUCLEASE H"/>
    <property type="match status" value="1"/>
</dbReference>
<protein>
    <recommendedName>
        <fullName evidence="1">Reverse transcriptase domain-containing protein</fullName>
    </recommendedName>
</protein>
<name>E3RLX5_PYRTT</name>
<evidence type="ECO:0000259" key="1">
    <source>
        <dbReference type="Pfam" id="PF00078"/>
    </source>
</evidence>
<gene>
    <name evidence="2" type="ORF">PTT_09397</name>
</gene>
<dbReference type="AlphaFoldDB" id="E3RLX5"/>
<dbReference type="InterPro" id="IPR043502">
    <property type="entry name" value="DNA/RNA_pol_sf"/>
</dbReference>
<organism evidence="3">
    <name type="scientific">Pyrenophora teres f. teres (strain 0-1)</name>
    <name type="common">Barley net blotch fungus</name>
    <name type="synonym">Drechslera teres f. teres</name>
    <dbReference type="NCBI Taxonomy" id="861557"/>
    <lineage>
        <taxon>Eukaryota</taxon>
        <taxon>Fungi</taxon>
        <taxon>Dikarya</taxon>
        <taxon>Ascomycota</taxon>
        <taxon>Pezizomycotina</taxon>
        <taxon>Dothideomycetes</taxon>
        <taxon>Pleosporomycetidae</taxon>
        <taxon>Pleosporales</taxon>
        <taxon>Pleosporineae</taxon>
        <taxon>Pleosporaceae</taxon>
        <taxon>Pyrenophora</taxon>
    </lineage>
</organism>
<dbReference type="KEGG" id="pte:PTT_09397"/>
<proteinExistence type="predicted"/>
<evidence type="ECO:0000313" key="3">
    <source>
        <dbReference type="Proteomes" id="UP000001067"/>
    </source>
</evidence>
<reference evidence="2 3" key="1">
    <citation type="journal article" date="2010" name="Genome Biol.">
        <title>A first genome assembly of the barley fungal pathogen Pyrenophora teres f. teres.</title>
        <authorList>
            <person name="Ellwood S.R."/>
            <person name="Liu Z."/>
            <person name="Syme R.A."/>
            <person name="Lai Z."/>
            <person name="Hane J.K."/>
            <person name="Keiper F."/>
            <person name="Moffat C.S."/>
            <person name="Oliver R.P."/>
            <person name="Friesen T.L."/>
        </authorList>
    </citation>
    <scope>NUCLEOTIDE SEQUENCE [LARGE SCALE GENOMIC DNA]</scope>
    <source>
        <strain evidence="2 3">0-1</strain>
    </source>
</reference>
<dbReference type="PANTHER" id="PTHR33064">
    <property type="entry name" value="POL PROTEIN"/>
    <property type="match status" value="1"/>
</dbReference>
<dbReference type="SUPFAM" id="SSF56672">
    <property type="entry name" value="DNA/RNA polymerases"/>
    <property type="match status" value="1"/>
</dbReference>
<sequence length="268" mass="30756">MKISPDLWPREREMLEELLYRRESALAWDFRESGRVSREVIPPVVIDTIPHKAWRADQFPVPRKLREVVIEMIQDRINRGTLELCKSQYRNPWFLVAKKDKGYRLINNAQKINGVTIRDANPPPNPDEFSEEFAGCAIMSLMDFFSGYDQVELHKNSRDITAFSTPLGLVRQCTLPMGTTNSIAEFVRVMTKICRDHIPSRCMPYLDDVCVKGPKTTYDEEEIEPGIRRYVAEHLSNMDQVLADIERAGATISGHKSDFCYASMIVVG</sequence>
<dbReference type="EMBL" id="GL533915">
    <property type="protein sequence ID" value="EFQ93274.1"/>
    <property type="molecule type" value="Genomic_DNA"/>
</dbReference>
<dbReference type="HOGENOM" id="CLU_884424_0_0_1"/>
<keyword evidence="3" id="KW-1185">Reference proteome</keyword>